<dbReference type="Pfam" id="PF00348">
    <property type="entry name" value="polyprenyl_synt"/>
    <property type="match status" value="1"/>
</dbReference>
<keyword evidence="2" id="KW-0808">Transferase</keyword>
<name>A0A8H7ZQT9_9FUNG</name>
<gene>
    <name evidence="5" type="ORF">BJ554DRAFT_2009</name>
</gene>
<dbReference type="InterPro" id="IPR039702">
    <property type="entry name" value="FPS1-like"/>
</dbReference>
<dbReference type="PANTHER" id="PTHR11525:SF0">
    <property type="entry name" value="FARNESYL PYROPHOSPHATE SYNTHASE"/>
    <property type="match status" value="1"/>
</dbReference>
<reference evidence="5 6" key="1">
    <citation type="journal article" name="Sci. Rep.">
        <title>Genome-scale phylogenetic analyses confirm Olpidium as the closest living zoosporic fungus to the non-flagellated, terrestrial fungi.</title>
        <authorList>
            <person name="Chang Y."/>
            <person name="Rochon D."/>
            <person name="Sekimoto S."/>
            <person name="Wang Y."/>
            <person name="Chovatia M."/>
            <person name="Sandor L."/>
            <person name="Salamov A."/>
            <person name="Grigoriev I.V."/>
            <person name="Stajich J.E."/>
            <person name="Spatafora J.W."/>
        </authorList>
    </citation>
    <scope>NUCLEOTIDE SEQUENCE [LARGE SCALE GENOMIC DNA]</scope>
    <source>
        <strain evidence="5">S191</strain>
    </source>
</reference>
<sequence>MRSTENRAHQPAIQSVADVFFHFQTMLFLFRAPVQHGIQDDTAFAQARSVLIPLGEYFQVQDDFLDCYGEPAVIGKIGTDIEDNKCSWMIVQALRRATPGQRKVLDANYGCKDAERVAKVKQVYDDLNLRKVFAEFEEESYRRIGGLIAQVDDAVVPREVFASFMKKIYKRTK</sequence>
<evidence type="ECO:0000313" key="5">
    <source>
        <dbReference type="EMBL" id="KAG5457871.1"/>
    </source>
</evidence>
<dbReference type="Proteomes" id="UP000673691">
    <property type="component" value="Unassembled WGS sequence"/>
</dbReference>
<evidence type="ECO:0000256" key="2">
    <source>
        <dbReference type="ARBA" id="ARBA00022679"/>
    </source>
</evidence>
<dbReference type="GO" id="GO:0004161">
    <property type="term" value="F:dimethylallyltranstransferase activity"/>
    <property type="evidence" value="ECO:0007669"/>
    <property type="project" value="TreeGrafter"/>
</dbReference>
<dbReference type="OrthoDB" id="10257492at2759"/>
<accession>A0A8H7ZQT9</accession>
<dbReference type="PANTHER" id="PTHR11525">
    <property type="entry name" value="FARNESYL-PYROPHOSPHATE SYNTHETASE"/>
    <property type="match status" value="1"/>
</dbReference>
<comment type="caution">
    <text evidence="5">The sequence shown here is derived from an EMBL/GenBank/DDBJ whole genome shotgun (WGS) entry which is preliminary data.</text>
</comment>
<organism evidence="5 6">
    <name type="scientific">Olpidium bornovanus</name>
    <dbReference type="NCBI Taxonomy" id="278681"/>
    <lineage>
        <taxon>Eukaryota</taxon>
        <taxon>Fungi</taxon>
        <taxon>Fungi incertae sedis</taxon>
        <taxon>Olpidiomycota</taxon>
        <taxon>Olpidiomycotina</taxon>
        <taxon>Olpidiomycetes</taxon>
        <taxon>Olpidiales</taxon>
        <taxon>Olpidiaceae</taxon>
        <taxon>Olpidium</taxon>
    </lineage>
</organism>
<keyword evidence="4" id="KW-0460">Magnesium</keyword>
<dbReference type="EMBL" id="JAEFCI010009335">
    <property type="protein sequence ID" value="KAG5457871.1"/>
    <property type="molecule type" value="Genomic_DNA"/>
</dbReference>
<dbReference type="AlphaFoldDB" id="A0A8H7ZQT9"/>
<dbReference type="GO" id="GO:0004337">
    <property type="term" value="F:(2E,6E)-farnesyl diphosphate synthase activity"/>
    <property type="evidence" value="ECO:0007669"/>
    <property type="project" value="TreeGrafter"/>
</dbReference>
<dbReference type="Gene3D" id="1.10.600.10">
    <property type="entry name" value="Farnesyl Diphosphate Synthase"/>
    <property type="match status" value="1"/>
</dbReference>
<dbReference type="InterPro" id="IPR008949">
    <property type="entry name" value="Isoprenoid_synthase_dom_sf"/>
</dbReference>
<evidence type="ECO:0000313" key="6">
    <source>
        <dbReference type="Proteomes" id="UP000673691"/>
    </source>
</evidence>
<keyword evidence="6" id="KW-1185">Reference proteome</keyword>
<dbReference type="InterPro" id="IPR033749">
    <property type="entry name" value="Polyprenyl_synt_CS"/>
</dbReference>
<evidence type="ECO:0000256" key="4">
    <source>
        <dbReference type="ARBA" id="ARBA00022842"/>
    </source>
</evidence>
<keyword evidence="3" id="KW-0479">Metal-binding</keyword>
<dbReference type="SUPFAM" id="SSF48576">
    <property type="entry name" value="Terpenoid synthases"/>
    <property type="match status" value="1"/>
</dbReference>
<dbReference type="GO" id="GO:0005737">
    <property type="term" value="C:cytoplasm"/>
    <property type="evidence" value="ECO:0007669"/>
    <property type="project" value="TreeGrafter"/>
</dbReference>
<dbReference type="PROSITE" id="PS00444">
    <property type="entry name" value="POLYPRENYL_SYNTHASE_2"/>
    <property type="match status" value="1"/>
</dbReference>
<dbReference type="GO" id="GO:0045337">
    <property type="term" value="P:farnesyl diphosphate biosynthetic process"/>
    <property type="evidence" value="ECO:0007669"/>
    <property type="project" value="TreeGrafter"/>
</dbReference>
<comment type="cofactor">
    <cofactor evidence="1">
        <name>Mg(2+)</name>
        <dbReference type="ChEBI" id="CHEBI:18420"/>
    </cofactor>
</comment>
<evidence type="ECO:0000256" key="3">
    <source>
        <dbReference type="ARBA" id="ARBA00022723"/>
    </source>
</evidence>
<dbReference type="GO" id="GO:0046872">
    <property type="term" value="F:metal ion binding"/>
    <property type="evidence" value="ECO:0007669"/>
    <property type="project" value="UniProtKB-KW"/>
</dbReference>
<proteinExistence type="predicted"/>
<evidence type="ECO:0000256" key="1">
    <source>
        <dbReference type="ARBA" id="ARBA00001946"/>
    </source>
</evidence>
<protein>
    <submittedName>
        <fullName evidence="5">Isoprenoid synthase domain-containing protein</fullName>
    </submittedName>
</protein>
<dbReference type="InterPro" id="IPR000092">
    <property type="entry name" value="Polyprenyl_synt"/>
</dbReference>